<dbReference type="eggNOG" id="ENOG5034494">
    <property type="taxonomic scope" value="Bacteria"/>
</dbReference>
<name>S0K237_9ENTE</name>
<accession>S0K237</accession>
<feature type="transmembrane region" description="Helical" evidence="1">
    <location>
        <begin position="105"/>
        <end position="129"/>
    </location>
</feature>
<sequence length="214" mass="24686">MKQRYYLPFLSGAMSLSMIGFSWLTVMLSLFHYAITSYEIQSEYCKLIFQVFVIMNVCSIVLSFMKRIYYKFQVATFILIGINFLIFLLDMNFIGFFMFAEKNVYSWYALLYIIVMLVTIIVSSVYYGYCYKVKKERVLGCGVEAEKKENSHLLSYGIIFGLVLLAPSLLTGHIQSLFGVLLGLLFSVVSPGLIVDSFYAAYLIHKDPEYKETR</sequence>
<keyword evidence="1" id="KW-0472">Membrane</keyword>
<feature type="transmembrane region" description="Helical" evidence="1">
    <location>
        <begin position="47"/>
        <end position="65"/>
    </location>
</feature>
<dbReference type="RefSeq" id="WP_016184321.1">
    <property type="nucleotide sequence ID" value="NZ_KE136351.1"/>
</dbReference>
<dbReference type="EMBL" id="ASWJ01000001">
    <property type="protein sequence ID" value="EOW87762.1"/>
    <property type="molecule type" value="Genomic_DNA"/>
</dbReference>
<feature type="transmembrane region" description="Helical" evidence="1">
    <location>
        <begin position="12"/>
        <end position="35"/>
    </location>
</feature>
<evidence type="ECO:0000256" key="1">
    <source>
        <dbReference type="SAM" id="Phobius"/>
    </source>
</evidence>
<keyword evidence="3" id="KW-1185">Reference proteome</keyword>
<dbReference type="PATRIC" id="fig|1121865.3.peg.2171"/>
<organism evidence="2 3">
    <name type="scientific">Enterococcus columbae DSM 7374 = ATCC 51263</name>
    <dbReference type="NCBI Taxonomy" id="1121865"/>
    <lineage>
        <taxon>Bacteria</taxon>
        <taxon>Bacillati</taxon>
        <taxon>Bacillota</taxon>
        <taxon>Bacilli</taxon>
        <taxon>Lactobacillales</taxon>
        <taxon>Enterococcaceae</taxon>
        <taxon>Enterococcus</taxon>
    </lineage>
</organism>
<evidence type="ECO:0000313" key="3">
    <source>
        <dbReference type="Proteomes" id="UP000014113"/>
    </source>
</evidence>
<proteinExistence type="predicted"/>
<keyword evidence="1" id="KW-0812">Transmembrane</keyword>
<keyword evidence="1" id="KW-1133">Transmembrane helix</keyword>
<dbReference type="Proteomes" id="UP000014113">
    <property type="component" value="Unassembled WGS sequence"/>
</dbReference>
<feature type="transmembrane region" description="Helical" evidence="1">
    <location>
        <begin position="77"/>
        <end position="99"/>
    </location>
</feature>
<evidence type="ECO:0000313" key="2">
    <source>
        <dbReference type="EMBL" id="EOW87762.1"/>
    </source>
</evidence>
<dbReference type="STRING" id="1121865.OMW_02227"/>
<feature type="transmembrane region" description="Helical" evidence="1">
    <location>
        <begin position="180"/>
        <end position="204"/>
    </location>
</feature>
<comment type="caution">
    <text evidence="2">The sequence shown here is derived from an EMBL/GenBank/DDBJ whole genome shotgun (WGS) entry which is preliminary data.</text>
</comment>
<dbReference type="AlphaFoldDB" id="S0K237"/>
<feature type="transmembrane region" description="Helical" evidence="1">
    <location>
        <begin position="153"/>
        <end position="174"/>
    </location>
</feature>
<gene>
    <name evidence="2" type="ORF">I568_00048</name>
</gene>
<protein>
    <submittedName>
        <fullName evidence="2">Uncharacterized protein</fullName>
    </submittedName>
</protein>
<reference evidence="2 3" key="1">
    <citation type="submission" date="2013-03" db="EMBL/GenBank/DDBJ databases">
        <title>The Genome Sequence of Enterococcus columbae ATCC_51263 (PacBio/Illumina hybrid assembly).</title>
        <authorList>
            <consortium name="The Broad Institute Genomics Platform"/>
            <consortium name="The Broad Institute Genome Sequencing Center for Infectious Disease"/>
            <person name="Earl A."/>
            <person name="Russ C."/>
            <person name="Gilmore M."/>
            <person name="Surin D."/>
            <person name="Walker B."/>
            <person name="Young S."/>
            <person name="Zeng Q."/>
            <person name="Gargeya S."/>
            <person name="Fitzgerald M."/>
            <person name="Haas B."/>
            <person name="Abouelleil A."/>
            <person name="Allen A.W."/>
            <person name="Alvarado L."/>
            <person name="Arachchi H.M."/>
            <person name="Berlin A.M."/>
            <person name="Chapman S.B."/>
            <person name="Gainer-Dewar J."/>
            <person name="Goldberg J."/>
            <person name="Griggs A."/>
            <person name="Gujja S."/>
            <person name="Hansen M."/>
            <person name="Howarth C."/>
            <person name="Imamovic A."/>
            <person name="Ireland A."/>
            <person name="Larimer J."/>
            <person name="McCowan C."/>
            <person name="Murphy C."/>
            <person name="Pearson M."/>
            <person name="Poon T.W."/>
            <person name="Priest M."/>
            <person name="Roberts A."/>
            <person name="Saif S."/>
            <person name="Shea T."/>
            <person name="Sisk P."/>
            <person name="Sykes S."/>
            <person name="Wortman J."/>
            <person name="Nusbaum C."/>
            <person name="Birren B."/>
        </authorList>
    </citation>
    <scope>NUCLEOTIDE SEQUENCE [LARGE SCALE GENOMIC DNA]</scope>
    <source>
        <strain evidence="2 3">ATCC 51263</strain>
    </source>
</reference>